<accession>A0A729RVX6</accession>
<reference evidence="1" key="1">
    <citation type="journal article" date="2018" name="Genome Biol.">
        <title>SKESA: strategic k-mer extension for scrupulous assemblies.</title>
        <authorList>
            <person name="Souvorov A."/>
            <person name="Agarwala R."/>
            <person name="Lipman D.J."/>
        </authorList>
    </citation>
    <scope>NUCLEOTIDE SEQUENCE</scope>
    <source>
        <strain evidence="1">NVSL 5283</strain>
    </source>
</reference>
<reference evidence="1" key="2">
    <citation type="submission" date="2018-07" db="EMBL/GenBank/DDBJ databases">
        <authorList>
            <consortium name="NCBI Pathogen Detection Project"/>
        </authorList>
    </citation>
    <scope>NUCLEOTIDE SEQUENCE</scope>
    <source>
        <strain evidence="1">NVSL 5283</strain>
    </source>
</reference>
<sequence length="47" mass="5280">MPGVYVFWWVGKFLSSDQQVKLATSIRQNRWRGGGAFDPGLPPIRGC</sequence>
<protein>
    <submittedName>
        <fullName evidence="1">Uncharacterized protein</fullName>
    </submittedName>
</protein>
<dbReference type="EMBL" id="DAARPK010000011">
    <property type="protein sequence ID" value="HAE3392169.1"/>
    <property type="molecule type" value="Genomic_DNA"/>
</dbReference>
<proteinExistence type="predicted"/>
<dbReference type="AlphaFoldDB" id="A0A729RVX6"/>
<name>A0A729RVX6_SALDE</name>
<comment type="caution">
    <text evidence="1">The sequence shown here is derived from an EMBL/GenBank/DDBJ whole genome shotgun (WGS) entry which is preliminary data.</text>
</comment>
<gene>
    <name evidence="1" type="ORF">GNC20_002385</name>
</gene>
<organism evidence="1">
    <name type="scientific">Salmonella derby</name>
    <dbReference type="NCBI Taxonomy" id="28144"/>
    <lineage>
        <taxon>Bacteria</taxon>
        <taxon>Pseudomonadati</taxon>
        <taxon>Pseudomonadota</taxon>
        <taxon>Gammaproteobacteria</taxon>
        <taxon>Enterobacterales</taxon>
        <taxon>Enterobacteriaceae</taxon>
        <taxon>Salmonella</taxon>
    </lineage>
</organism>
<evidence type="ECO:0000313" key="1">
    <source>
        <dbReference type="EMBL" id="HAE3392169.1"/>
    </source>
</evidence>